<dbReference type="RefSeq" id="WP_207598779.1">
    <property type="nucleotide sequence ID" value="NZ_JAFNJU010000002.1"/>
</dbReference>
<sequence>MKKKYYFHPSSFSLSEIEEFYEEKARNGLFLEKRGDYLSRFFVDEPKELLYRVEVVDYKKEENRKISEFQVAVYEDAGWNYVCGKKYIHVFSADKEADVPELYYEPLEQIETIKILRKSDIKAIFTSLIFWLFIFFMNFASSHAKSVSEFIRMIRNNFYIMLTDTPVLFLVLYLILFIGIGELILGIYSSQYYISKLRKGTPLREIRPFGKKLKLWFKRIMAFSVSAVLLMGLLEVASIQKEKDPSAMDGPYMTLEDFGIEKADGSEKPYYMVDSYKRRKTIWGEVVKVVEYSNAAYSSTSFYQDVYEVRNAKLRKNLAEAFSENGYFSLNMDDPEKITVSGMDEVYVVNEREMVVVKDDFVIRMLYHLDEDITREEILSTLSEILNSRRVSLEK</sequence>
<comment type="caution">
    <text evidence="2">The sequence shown here is derived from an EMBL/GenBank/DDBJ whole genome shotgun (WGS) entry which is preliminary data.</text>
</comment>
<reference evidence="2" key="1">
    <citation type="submission" date="2021-03" db="EMBL/GenBank/DDBJ databases">
        <title>Proteiniclasticum marinus sp. nov., isolated from tidal flat sediment.</title>
        <authorList>
            <person name="Namirimu T."/>
            <person name="Yang J.-A."/>
            <person name="Yang S.-H."/>
            <person name="Kim Y.-J."/>
            <person name="Kwon K.K."/>
        </authorList>
    </citation>
    <scope>NUCLEOTIDE SEQUENCE</scope>
    <source>
        <strain evidence="2">SCR006</strain>
    </source>
</reference>
<gene>
    <name evidence="2" type="ORF">J3A84_04300</name>
</gene>
<dbReference type="Proteomes" id="UP000664218">
    <property type="component" value="Unassembled WGS sequence"/>
</dbReference>
<feature type="transmembrane region" description="Helical" evidence="1">
    <location>
        <begin position="167"/>
        <end position="194"/>
    </location>
</feature>
<keyword evidence="1" id="KW-1133">Transmembrane helix</keyword>
<feature type="transmembrane region" description="Helical" evidence="1">
    <location>
        <begin position="215"/>
        <end position="234"/>
    </location>
</feature>
<evidence type="ECO:0000313" key="3">
    <source>
        <dbReference type="Proteomes" id="UP000664218"/>
    </source>
</evidence>
<dbReference type="Pfam" id="PF11193">
    <property type="entry name" value="DUF2812"/>
    <property type="match status" value="1"/>
</dbReference>
<protein>
    <submittedName>
        <fullName evidence="2">DUF2812 domain-containing protein</fullName>
    </submittedName>
</protein>
<organism evidence="2 3">
    <name type="scientific">Proteiniclasticum aestuarii</name>
    <dbReference type="NCBI Taxonomy" id="2817862"/>
    <lineage>
        <taxon>Bacteria</taxon>
        <taxon>Bacillati</taxon>
        <taxon>Bacillota</taxon>
        <taxon>Clostridia</taxon>
        <taxon>Eubacteriales</taxon>
        <taxon>Clostridiaceae</taxon>
        <taxon>Proteiniclasticum</taxon>
    </lineage>
</organism>
<accession>A0A939HA46</accession>
<evidence type="ECO:0000256" key="1">
    <source>
        <dbReference type="SAM" id="Phobius"/>
    </source>
</evidence>
<evidence type="ECO:0000313" key="2">
    <source>
        <dbReference type="EMBL" id="MBO1264266.1"/>
    </source>
</evidence>
<keyword evidence="3" id="KW-1185">Reference proteome</keyword>
<feature type="transmembrane region" description="Helical" evidence="1">
    <location>
        <begin position="123"/>
        <end position="140"/>
    </location>
</feature>
<proteinExistence type="predicted"/>
<dbReference type="InterPro" id="IPR021359">
    <property type="entry name" value="DUF2812"/>
</dbReference>
<dbReference type="EMBL" id="JAFNJU010000002">
    <property type="protein sequence ID" value="MBO1264266.1"/>
    <property type="molecule type" value="Genomic_DNA"/>
</dbReference>
<keyword evidence="1" id="KW-0472">Membrane</keyword>
<name>A0A939HA46_9CLOT</name>
<keyword evidence="1" id="KW-0812">Transmembrane</keyword>
<dbReference type="AlphaFoldDB" id="A0A939HA46"/>